<dbReference type="Proteomes" id="UP000603708">
    <property type="component" value="Unassembled WGS sequence"/>
</dbReference>
<proteinExistence type="predicted"/>
<sequence length="51" mass="5340">MSKEPPRGGPPYEDPCAGLPCRGPGRTITHPDAIGFAAHRMRTLPSAGGVR</sequence>
<reference evidence="2" key="2">
    <citation type="submission" date="2020-09" db="EMBL/GenBank/DDBJ databases">
        <authorList>
            <person name="Sun Q."/>
            <person name="Ohkuma M."/>
        </authorList>
    </citation>
    <scope>NUCLEOTIDE SEQUENCE</scope>
    <source>
        <strain evidence="2">JCM 5069</strain>
    </source>
</reference>
<dbReference type="AlphaFoldDB" id="A0A919L584"/>
<dbReference type="EMBL" id="BNCD01000015">
    <property type="protein sequence ID" value="GHH84568.1"/>
    <property type="molecule type" value="Genomic_DNA"/>
</dbReference>
<evidence type="ECO:0000256" key="1">
    <source>
        <dbReference type="SAM" id="MobiDB-lite"/>
    </source>
</evidence>
<keyword evidence="3" id="KW-1185">Reference proteome</keyword>
<organism evidence="2 3">
    <name type="scientific">Streptomyces sulfonofaciens</name>
    <dbReference type="NCBI Taxonomy" id="68272"/>
    <lineage>
        <taxon>Bacteria</taxon>
        <taxon>Bacillati</taxon>
        <taxon>Actinomycetota</taxon>
        <taxon>Actinomycetes</taxon>
        <taxon>Kitasatosporales</taxon>
        <taxon>Streptomycetaceae</taxon>
        <taxon>Streptomyces</taxon>
    </lineage>
</organism>
<comment type="caution">
    <text evidence="2">The sequence shown here is derived from an EMBL/GenBank/DDBJ whole genome shotgun (WGS) entry which is preliminary data.</text>
</comment>
<accession>A0A919L584</accession>
<feature type="region of interest" description="Disordered" evidence="1">
    <location>
        <begin position="1"/>
        <end position="27"/>
    </location>
</feature>
<gene>
    <name evidence="2" type="ORF">GCM10018793_49330</name>
</gene>
<reference evidence="2" key="1">
    <citation type="journal article" date="2014" name="Int. J. Syst. Evol. Microbiol.">
        <title>Complete genome sequence of Corynebacterium casei LMG S-19264T (=DSM 44701T), isolated from a smear-ripened cheese.</title>
        <authorList>
            <consortium name="US DOE Joint Genome Institute (JGI-PGF)"/>
            <person name="Walter F."/>
            <person name="Albersmeier A."/>
            <person name="Kalinowski J."/>
            <person name="Ruckert C."/>
        </authorList>
    </citation>
    <scope>NUCLEOTIDE SEQUENCE</scope>
    <source>
        <strain evidence="2">JCM 5069</strain>
    </source>
</reference>
<evidence type="ECO:0000313" key="2">
    <source>
        <dbReference type="EMBL" id="GHH84568.1"/>
    </source>
</evidence>
<protein>
    <submittedName>
        <fullName evidence="2">Uncharacterized protein</fullName>
    </submittedName>
</protein>
<name>A0A919L584_9ACTN</name>
<evidence type="ECO:0000313" key="3">
    <source>
        <dbReference type="Proteomes" id="UP000603708"/>
    </source>
</evidence>